<keyword evidence="1" id="KW-1133">Transmembrane helix</keyword>
<reference evidence="2" key="1">
    <citation type="submission" date="2023-06" db="EMBL/GenBank/DDBJ databases">
        <authorList>
            <person name="Kurt Z."/>
        </authorList>
    </citation>
    <scope>NUCLEOTIDE SEQUENCE</scope>
</reference>
<keyword evidence="1" id="KW-0472">Membrane</keyword>
<dbReference type="EMBL" id="CATOUU010000362">
    <property type="protein sequence ID" value="CAI9926156.1"/>
    <property type="molecule type" value="Genomic_DNA"/>
</dbReference>
<feature type="transmembrane region" description="Helical" evidence="1">
    <location>
        <begin position="31"/>
        <end position="53"/>
    </location>
</feature>
<sequence>MGCVNNCHSEQPPQTTQVSSTLELTLLTSEVIFVTIFGMAGMNLGTSVSFYCISGNTQCFQVYGRFISDKYKYEDKELLFTFIKRRIIQIYMYLREIRYSQEFRQTLYNINTYNHQQ</sequence>
<evidence type="ECO:0000256" key="1">
    <source>
        <dbReference type="SAM" id="Phobius"/>
    </source>
</evidence>
<keyword evidence="4" id="KW-1185">Reference proteome</keyword>
<gene>
    <name evidence="2" type="ORF">HINF_LOCUS13801</name>
    <name evidence="3" type="ORF">HINF_LOCUS71046</name>
</gene>
<dbReference type="EMBL" id="CAXDID020000541">
    <property type="protein sequence ID" value="CAL6101232.1"/>
    <property type="molecule type" value="Genomic_DNA"/>
</dbReference>
<dbReference type="Proteomes" id="UP001642409">
    <property type="component" value="Unassembled WGS sequence"/>
</dbReference>
<accession>A0AA86TRT1</accession>
<keyword evidence="1" id="KW-0812">Transmembrane</keyword>
<evidence type="ECO:0000313" key="3">
    <source>
        <dbReference type="EMBL" id="CAL6101232.1"/>
    </source>
</evidence>
<name>A0AA86TRT1_9EUKA</name>
<evidence type="ECO:0000313" key="2">
    <source>
        <dbReference type="EMBL" id="CAI9926156.1"/>
    </source>
</evidence>
<proteinExistence type="predicted"/>
<comment type="caution">
    <text evidence="2">The sequence shown here is derived from an EMBL/GenBank/DDBJ whole genome shotgun (WGS) entry which is preliminary data.</text>
</comment>
<evidence type="ECO:0000313" key="4">
    <source>
        <dbReference type="Proteomes" id="UP001642409"/>
    </source>
</evidence>
<organism evidence="2">
    <name type="scientific">Hexamita inflata</name>
    <dbReference type="NCBI Taxonomy" id="28002"/>
    <lineage>
        <taxon>Eukaryota</taxon>
        <taxon>Metamonada</taxon>
        <taxon>Diplomonadida</taxon>
        <taxon>Hexamitidae</taxon>
        <taxon>Hexamitinae</taxon>
        <taxon>Hexamita</taxon>
    </lineage>
</organism>
<dbReference type="AlphaFoldDB" id="A0AA86TRT1"/>
<protein>
    <submittedName>
        <fullName evidence="3">Hypothetical_protein</fullName>
    </submittedName>
</protein>
<reference evidence="3 4" key="2">
    <citation type="submission" date="2024-07" db="EMBL/GenBank/DDBJ databases">
        <authorList>
            <person name="Akdeniz Z."/>
        </authorList>
    </citation>
    <scope>NUCLEOTIDE SEQUENCE [LARGE SCALE GENOMIC DNA]</scope>
</reference>